<name>A0ABY0IBZ5_9BACT</name>
<evidence type="ECO:0000256" key="1">
    <source>
        <dbReference type="SAM" id="SignalP"/>
    </source>
</evidence>
<evidence type="ECO:0008006" key="4">
    <source>
        <dbReference type="Google" id="ProtNLM"/>
    </source>
</evidence>
<sequence length="106" mass="11831">MAHILKATLITTTILSSFMTNACLNEVSNELNYELRSDRPLEVTLETTLEAGKKLLNDRGHELNSFKEDKLIYSAIGSFHSGWFNAAVAVNPKTCEIDYIGYFAAE</sequence>
<feature type="chain" id="PRO_5045227278" description="Lipoprotein" evidence="1">
    <location>
        <begin position="23"/>
        <end position="106"/>
    </location>
</feature>
<proteinExistence type="predicted"/>
<protein>
    <recommendedName>
        <fullName evidence="4">Lipoprotein</fullName>
    </recommendedName>
</protein>
<reference evidence="3" key="1">
    <citation type="journal article" date="2019" name="Int. J. Syst. Evol. Microbiol.">
        <title>Halobacteriovorax valvorus sp. nov., a novel prokaryotic predator isolated from coastal seawater of China.</title>
        <authorList>
            <person name="Chen M.-X."/>
        </authorList>
    </citation>
    <scope>NUCLEOTIDE SEQUENCE [LARGE SCALE GENOMIC DNA]</scope>
    <source>
        <strain evidence="3">BL9</strain>
    </source>
</reference>
<comment type="caution">
    <text evidence="2">The sequence shown here is derived from an EMBL/GenBank/DDBJ whole genome shotgun (WGS) entry which is preliminary data.</text>
</comment>
<organism evidence="2 3">
    <name type="scientific">Halobacteriovorax vibrionivorans</name>
    <dbReference type="NCBI Taxonomy" id="2152716"/>
    <lineage>
        <taxon>Bacteria</taxon>
        <taxon>Pseudomonadati</taxon>
        <taxon>Bdellovibrionota</taxon>
        <taxon>Bacteriovoracia</taxon>
        <taxon>Bacteriovoracales</taxon>
        <taxon>Halobacteriovoraceae</taxon>
        <taxon>Halobacteriovorax</taxon>
    </lineage>
</organism>
<evidence type="ECO:0000313" key="2">
    <source>
        <dbReference type="EMBL" id="RZF20489.1"/>
    </source>
</evidence>
<dbReference type="RefSeq" id="WP_115362348.1">
    <property type="nucleotide sequence ID" value="NZ_QDKL01000003.1"/>
</dbReference>
<feature type="signal peptide" evidence="1">
    <location>
        <begin position="1"/>
        <end position="22"/>
    </location>
</feature>
<dbReference type="EMBL" id="QDKL01000003">
    <property type="protein sequence ID" value="RZF20489.1"/>
    <property type="molecule type" value="Genomic_DNA"/>
</dbReference>
<dbReference type="Proteomes" id="UP000443582">
    <property type="component" value="Unassembled WGS sequence"/>
</dbReference>
<evidence type="ECO:0000313" key="3">
    <source>
        <dbReference type="Proteomes" id="UP000443582"/>
    </source>
</evidence>
<accession>A0ABY0IBZ5</accession>
<keyword evidence="1" id="KW-0732">Signal</keyword>
<gene>
    <name evidence="2" type="ORF">DAY19_10905</name>
</gene>
<keyword evidence="3" id="KW-1185">Reference proteome</keyword>